<dbReference type="Gene3D" id="1.10.10.60">
    <property type="entry name" value="Homeodomain-like"/>
    <property type="match status" value="1"/>
</dbReference>
<dbReference type="InterPro" id="IPR025996">
    <property type="entry name" value="MT1864/Rv1816-like_C"/>
</dbReference>
<dbReference type="InterPro" id="IPR036271">
    <property type="entry name" value="Tet_transcr_reg_TetR-rel_C_sf"/>
</dbReference>
<dbReference type="PANTHER" id="PTHR30055">
    <property type="entry name" value="HTH-TYPE TRANSCRIPTIONAL REGULATOR RUTR"/>
    <property type="match status" value="1"/>
</dbReference>
<dbReference type="Pfam" id="PF13305">
    <property type="entry name" value="TetR_C_33"/>
    <property type="match status" value="1"/>
</dbReference>
<dbReference type="InterPro" id="IPR009057">
    <property type="entry name" value="Homeodomain-like_sf"/>
</dbReference>
<feature type="DNA-binding region" description="H-T-H motif" evidence="4">
    <location>
        <begin position="29"/>
        <end position="48"/>
    </location>
</feature>
<keyword evidence="3" id="KW-0804">Transcription</keyword>
<keyword evidence="1" id="KW-0805">Transcription regulation</keyword>
<keyword evidence="7" id="KW-1185">Reference proteome</keyword>
<dbReference type="PANTHER" id="PTHR30055:SF239">
    <property type="entry name" value="TRANSCRIPTIONAL REGULATORY PROTEIN"/>
    <property type="match status" value="1"/>
</dbReference>
<dbReference type="PROSITE" id="PS50977">
    <property type="entry name" value="HTH_TETR_2"/>
    <property type="match status" value="1"/>
</dbReference>
<gene>
    <name evidence="6" type="ORF">E6C70_05515</name>
</gene>
<sequence length="190" mass="20158">MPTPDRTSLELIVSAARGILERSGADGLTMQAVADRVGVKAPSLYKRVRNRDALVGLVVEATLVELAVRLERARVSVSRDDVVAAVAREFRAFAHEFPVAYAVSVGPLPEDSRPARETLAATSAPIIDAAASVVGEQHALEAARTITSWANGFLGMELSGSFQLGGDIDAAFDYGVDILQRALVVSVSER</sequence>
<reference evidence="6 7" key="1">
    <citation type="submission" date="2019-04" db="EMBL/GenBank/DDBJ databases">
        <authorList>
            <person name="Jiang L."/>
        </authorList>
    </citation>
    <scope>NUCLEOTIDE SEQUENCE [LARGE SCALE GENOMIC DNA]</scope>
    <source>
        <strain evidence="6 7">YIM 131861</strain>
    </source>
</reference>
<evidence type="ECO:0000313" key="7">
    <source>
        <dbReference type="Proteomes" id="UP000307380"/>
    </source>
</evidence>
<dbReference type="AlphaFoldDB" id="A0A4S4FZ76"/>
<evidence type="ECO:0000256" key="4">
    <source>
        <dbReference type="PROSITE-ProRule" id="PRU00335"/>
    </source>
</evidence>
<dbReference type="Proteomes" id="UP000307380">
    <property type="component" value="Unassembled WGS sequence"/>
</dbReference>
<evidence type="ECO:0000313" key="6">
    <source>
        <dbReference type="EMBL" id="THG35502.1"/>
    </source>
</evidence>
<keyword evidence="2 4" id="KW-0238">DNA-binding</keyword>
<organism evidence="6 7">
    <name type="scientific">Orlajensenia flava</name>
    <dbReference type="NCBI Taxonomy" id="2565934"/>
    <lineage>
        <taxon>Bacteria</taxon>
        <taxon>Bacillati</taxon>
        <taxon>Actinomycetota</taxon>
        <taxon>Actinomycetes</taxon>
        <taxon>Micrococcales</taxon>
        <taxon>Microbacteriaceae</taxon>
        <taxon>Orlajensenia</taxon>
    </lineage>
</organism>
<evidence type="ECO:0000256" key="3">
    <source>
        <dbReference type="ARBA" id="ARBA00023163"/>
    </source>
</evidence>
<dbReference type="Pfam" id="PF00440">
    <property type="entry name" value="TetR_N"/>
    <property type="match status" value="1"/>
</dbReference>
<proteinExistence type="predicted"/>
<dbReference type="SUPFAM" id="SSF46689">
    <property type="entry name" value="Homeodomain-like"/>
    <property type="match status" value="1"/>
</dbReference>
<dbReference type="InterPro" id="IPR050109">
    <property type="entry name" value="HTH-type_TetR-like_transc_reg"/>
</dbReference>
<dbReference type="GO" id="GO:0003700">
    <property type="term" value="F:DNA-binding transcription factor activity"/>
    <property type="evidence" value="ECO:0007669"/>
    <property type="project" value="TreeGrafter"/>
</dbReference>
<protein>
    <submittedName>
        <fullName evidence="6">TetR/AcrR family transcriptional regulator</fullName>
    </submittedName>
</protein>
<evidence type="ECO:0000256" key="2">
    <source>
        <dbReference type="ARBA" id="ARBA00023125"/>
    </source>
</evidence>
<dbReference type="EMBL" id="SSSN01000003">
    <property type="protein sequence ID" value="THG35502.1"/>
    <property type="molecule type" value="Genomic_DNA"/>
</dbReference>
<feature type="domain" description="HTH tetR-type" evidence="5">
    <location>
        <begin position="6"/>
        <end position="66"/>
    </location>
</feature>
<accession>A0A4S4FZ76</accession>
<dbReference type="GO" id="GO:0000976">
    <property type="term" value="F:transcription cis-regulatory region binding"/>
    <property type="evidence" value="ECO:0007669"/>
    <property type="project" value="TreeGrafter"/>
</dbReference>
<evidence type="ECO:0000259" key="5">
    <source>
        <dbReference type="PROSITE" id="PS50977"/>
    </source>
</evidence>
<name>A0A4S4FZ76_9MICO</name>
<dbReference type="InterPro" id="IPR001647">
    <property type="entry name" value="HTH_TetR"/>
</dbReference>
<dbReference type="OrthoDB" id="71867at2"/>
<comment type="caution">
    <text evidence="6">The sequence shown here is derived from an EMBL/GenBank/DDBJ whole genome shotgun (WGS) entry which is preliminary data.</text>
</comment>
<evidence type="ECO:0000256" key="1">
    <source>
        <dbReference type="ARBA" id="ARBA00023015"/>
    </source>
</evidence>
<dbReference type="Gene3D" id="1.10.357.10">
    <property type="entry name" value="Tetracycline Repressor, domain 2"/>
    <property type="match status" value="1"/>
</dbReference>
<dbReference type="SUPFAM" id="SSF48498">
    <property type="entry name" value="Tetracyclin repressor-like, C-terminal domain"/>
    <property type="match status" value="1"/>
</dbReference>
<dbReference type="RefSeq" id="WP_136422985.1">
    <property type="nucleotide sequence ID" value="NZ_SSSN01000003.1"/>
</dbReference>